<feature type="transmembrane region" description="Helical" evidence="5">
    <location>
        <begin position="43"/>
        <end position="66"/>
    </location>
</feature>
<feature type="transmembrane region" description="Helical" evidence="5">
    <location>
        <begin position="12"/>
        <end position="37"/>
    </location>
</feature>
<protein>
    <submittedName>
        <fullName evidence="6">Monocarboxylate transporter mch1</fullName>
    </submittedName>
</protein>
<dbReference type="Gene3D" id="1.20.1250.20">
    <property type="entry name" value="MFS general substrate transporter like domains"/>
    <property type="match status" value="2"/>
</dbReference>
<evidence type="ECO:0000256" key="4">
    <source>
        <dbReference type="ARBA" id="ARBA00023136"/>
    </source>
</evidence>
<comment type="caution">
    <text evidence="6">The sequence shown here is derived from an EMBL/GenBank/DDBJ whole genome shotgun (WGS) entry which is preliminary data.</text>
</comment>
<sequence>MGIIVDKFSSKIRFIFLYAAFMISSGYCLIAATYAGYISLPSYLFVCFYFFLVGHGSAASYAAAMGTNVRNWDNKHHGFAIGVPISCIGLSAFVFTQFANFFYIDAILDISSFLFFLGVISALANVIASYCIRDVRHLKPARITTQSEENQNLLESEESVPLLEEVLSVEELFPKFLSSFNAYLLALMLFIVGGCGLMYINNVGSIILSLTAENQGTQSPKVQSLQKFHVALISISSFLGRLIFGILSDFFIKSERFCFKKIPRVFWVGFSALVCFFGYVLGSTLGGYGTIENNRSAMQLTLCTIFIGTSYGAVNTSMPVLVGLLFGMKKYATNVGLISMFISIGSMFFSFIFSELYEMKRDSEMEYCKGQECINLTFQISALCNIIAVFLGILIWRRCS</sequence>
<organism evidence="6 7">
    <name type="scientific">Clydaea vesicula</name>
    <dbReference type="NCBI Taxonomy" id="447962"/>
    <lineage>
        <taxon>Eukaryota</taxon>
        <taxon>Fungi</taxon>
        <taxon>Fungi incertae sedis</taxon>
        <taxon>Chytridiomycota</taxon>
        <taxon>Chytridiomycota incertae sedis</taxon>
        <taxon>Chytridiomycetes</taxon>
        <taxon>Lobulomycetales</taxon>
        <taxon>Lobulomycetaceae</taxon>
        <taxon>Clydaea</taxon>
    </lineage>
</organism>
<evidence type="ECO:0000256" key="1">
    <source>
        <dbReference type="ARBA" id="ARBA00004141"/>
    </source>
</evidence>
<dbReference type="Proteomes" id="UP001211065">
    <property type="component" value="Unassembled WGS sequence"/>
</dbReference>
<feature type="transmembrane region" description="Helical" evidence="5">
    <location>
        <begin position="335"/>
        <end position="354"/>
    </location>
</feature>
<dbReference type="GO" id="GO:0022857">
    <property type="term" value="F:transmembrane transporter activity"/>
    <property type="evidence" value="ECO:0007669"/>
    <property type="project" value="InterPro"/>
</dbReference>
<proteinExistence type="predicted"/>
<dbReference type="GO" id="GO:0016020">
    <property type="term" value="C:membrane"/>
    <property type="evidence" value="ECO:0007669"/>
    <property type="project" value="UniProtKB-SubCell"/>
</dbReference>
<gene>
    <name evidence="6" type="primary">MCH1</name>
    <name evidence="6" type="ORF">HK099_001186</name>
</gene>
<feature type="transmembrane region" description="Helical" evidence="5">
    <location>
        <begin position="228"/>
        <end position="252"/>
    </location>
</feature>
<dbReference type="PANTHER" id="PTHR21576:SF158">
    <property type="entry name" value="RIBOSOMAL RNA-PROCESSING PROTEIN 12-LIKE CONSERVED DOMAIN-CONTAINING PROTEIN"/>
    <property type="match status" value="1"/>
</dbReference>
<keyword evidence="4 5" id="KW-0472">Membrane</keyword>
<evidence type="ECO:0000256" key="2">
    <source>
        <dbReference type="ARBA" id="ARBA00022692"/>
    </source>
</evidence>
<feature type="transmembrane region" description="Helical" evidence="5">
    <location>
        <begin position="110"/>
        <end position="132"/>
    </location>
</feature>
<accession>A0AAD5U780</accession>
<reference evidence="6" key="1">
    <citation type="submission" date="2020-05" db="EMBL/GenBank/DDBJ databases">
        <title>Phylogenomic resolution of chytrid fungi.</title>
        <authorList>
            <person name="Stajich J.E."/>
            <person name="Amses K."/>
            <person name="Simmons R."/>
            <person name="Seto K."/>
            <person name="Myers J."/>
            <person name="Bonds A."/>
            <person name="Quandt C.A."/>
            <person name="Barry K."/>
            <person name="Liu P."/>
            <person name="Grigoriev I."/>
            <person name="Longcore J.E."/>
            <person name="James T.Y."/>
        </authorList>
    </citation>
    <scope>NUCLEOTIDE SEQUENCE</scope>
    <source>
        <strain evidence="6">JEL0476</strain>
    </source>
</reference>
<evidence type="ECO:0000313" key="7">
    <source>
        <dbReference type="Proteomes" id="UP001211065"/>
    </source>
</evidence>
<feature type="transmembrane region" description="Helical" evidence="5">
    <location>
        <begin position="182"/>
        <end position="208"/>
    </location>
</feature>
<feature type="transmembrane region" description="Helical" evidence="5">
    <location>
        <begin position="305"/>
        <end position="328"/>
    </location>
</feature>
<dbReference type="EMBL" id="JADGJW010000131">
    <property type="protein sequence ID" value="KAJ3223413.1"/>
    <property type="molecule type" value="Genomic_DNA"/>
</dbReference>
<feature type="transmembrane region" description="Helical" evidence="5">
    <location>
        <begin position="264"/>
        <end position="285"/>
    </location>
</feature>
<dbReference type="PANTHER" id="PTHR21576">
    <property type="entry name" value="UNCHARACTERIZED NODULIN-LIKE PROTEIN"/>
    <property type="match status" value="1"/>
</dbReference>
<comment type="subcellular location">
    <subcellularLocation>
        <location evidence="1">Membrane</location>
        <topology evidence="1">Multi-pass membrane protein</topology>
    </subcellularLocation>
</comment>
<name>A0AAD5U780_9FUNG</name>
<dbReference type="AlphaFoldDB" id="A0AAD5U780"/>
<keyword evidence="7" id="KW-1185">Reference proteome</keyword>
<evidence type="ECO:0000256" key="5">
    <source>
        <dbReference type="SAM" id="Phobius"/>
    </source>
</evidence>
<dbReference type="Pfam" id="PF07690">
    <property type="entry name" value="MFS_1"/>
    <property type="match status" value="1"/>
</dbReference>
<evidence type="ECO:0000256" key="3">
    <source>
        <dbReference type="ARBA" id="ARBA00022989"/>
    </source>
</evidence>
<evidence type="ECO:0000313" key="6">
    <source>
        <dbReference type="EMBL" id="KAJ3223413.1"/>
    </source>
</evidence>
<dbReference type="InterPro" id="IPR011701">
    <property type="entry name" value="MFS"/>
</dbReference>
<keyword evidence="3 5" id="KW-1133">Transmembrane helix</keyword>
<feature type="transmembrane region" description="Helical" evidence="5">
    <location>
        <begin position="374"/>
        <end position="396"/>
    </location>
</feature>
<keyword evidence="2 5" id="KW-0812">Transmembrane</keyword>
<dbReference type="InterPro" id="IPR036259">
    <property type="entry name" value="MFS_trans_sf"/>
</dbReference>
<dbReference type="SUPFAM" id="SSF103473">
    <property type="entry name" value="MFS general substrate transporter"/>
    <property type="match status" value="1"/>
</dbReference>
<feature type="transmembrane region" description="Helical" evidence="5">
    <location>
        <begin position="78"/>
        <end position="104"/>
    </location>
</feature>